<dbReference type="Pfam" id="PF14224">
    <property type="entry name" value="DUF4331"/>
    <property type="match status" value="1"/>
</dbReference>
<accession>A0A841HSG7</accession>
<comment type="caution">
    <text evidence="2">The sequence shown here is derived from an EMBL/GenBank/DDBJ whole genome shotgun (WGS) entry which is preliminary data.</text>
</comment>
<keyword evidence="1" id="KW-0732">Signal</keyword>
<evidence type="ECO:0000313" key="3">
    <source>
        <dbReference type="Proteomes" id="UP000588068"/>
    </source>
</evidence>
<dbReference type="InterPro" id="IPR025566">
    <property type="entry name" value="DUF4331"/>
</dbReference>
<reference evidence="2 3" key="1">
    <citation type="submission" date="2020-08" db="EMBL/GenBank/DDBJ databases">
        <title>Genomic Encyclopedia of Type Strains, Phase IV (KMG-IV): sequencing the most valuable type-strain genomes for metagenomic binning, comparative biology and taxonomic classification.</title>
        <authorList>
            <person name="Goeker M."/>
        </authorList>
    </citation>
    <scope>NUCLEOTIDE SEQUENCE [LARGE SCALE GENOMIC DNA]</scope>
    <source>
        <strain evidence="2 3">DSM 26723</strain>
    </source>
</reference>
<dbReference type="Proteomes" id="UP000588068">
    <property type="component" value="Unassembled WGS sequence"/>
</dbReference>
<evidence type="ECO:0000256" key="1">
    <source>
        <dbReference type="SAM" id="SignalP"/>
    </source>
</evidence>
<feature type="signal peptide" evidence="1">
    <location>
        <begin position="1"/>
        <end position="25"/>
    </location>
</feature>
<evidence type="ECO:0000313" key="2">
    <source>
        <dbReference type="EMBL" id="MBB6096331.1"/>
    </source>
</evidence>
<dbReference type="RefSeq" id="WP_184335716.1">
    <property type="nucleotide sequence ID" value="NZ_JACHHZ010000007.1"/>
</dbReference>
<dbReference type="EMBL" id="JACHHZ010000007">
    <property type="protein sequence ID" value="MBB6096331.1"/>
    <property type="molecule type" value="Genomic_DNA"/>
</dbReference>
<protein>
    <recommendedName>
        <fullName evidence="4">DUF4331 domain-containing protein</fullName>
    </recommendedName>
</protein>
<sequence length="402" mass="42896">MNSIGNGLVVALLCVSSWCPLTASAANHLDTPTTVMNPRADIGDVFSWMSADGKRLNLVMTIVGHSFSEELTYTFHIDSGRQFSKTTASTAITCKFASMSSVKCLAGSADFAQGDPSAVAGLASSRGRFRVFAGLRDDPFINNVKGFRAGYEIAAAKVRAGVPADDAGCPRFDADTSRQILTKFREVDGKPATDFLRGWTPSSLVISVDRDIVAIGGDLLAIWATTSNAKRQLDRMGRPLTQNALLATLGPAERADELKERFNETTPATFTEFVTEIEKGLALYDAFDAHCGNQLLADRSAAADARYAQLARVLADDRLWVDSASSVCRQFLAVELTHAAGRKSLATDCGGRTVTDDSIDVYRALLVNGTTSGVEDGVDTDDHTHSLTAFPFLAAPGTASGY</sequence>
<evidence type="ECO:0008006" key="4">
    <source>
        <dbReference type="Google" id="ProtNLM"/>
    </source>
</evidence>
<organism evidence="2 3">
    <name type="scientific">Povalibacter uvarum</name>
    <dbReference type="NCBI Taxonomy" id="732238"/>
    <lineage>
        <taxon>Bacteria</taxon>
        <taxon>Pseudomonadati</taxon>
        <taxon>Pseudomonadota</taxon>
        <taxon>Gammaproteobacteria</taxon>
        <taxon>Steroidobacterales</taxon>
        <taxon>Steroidobacteraceae</taxon>
        <taxon>Povalibacter</taxon>
    </lineage>
</organism>
<keyword evidence="3" id="KW-1185">Reference proteome</keyword>
<dbReference type="AlphaFoldDB" id="A0A841HSG7"/>
<gene>
    <name evidence="2" type="ORF">HNQ60_005253</name>
</gene>
<feature type="chain" id="PRO_5032561776" description="DUF4331 domain-containing protein" evidence="1">
    <location>
        <begin position="26"/>
        <end position="402"/>
    </location>
</feature>
<name>A0A841HSG7_9GAMM</name>
<proteinExistence type="predicted"/>